<proteinExistence type="predicted"/>
<evidence type="ECO:0000313" key="2">
    <source>
        <dbReference type="Proteomes" id="UP000199152"/>
    </source>
</evidence>
<dbReference type="AlphaFoldDB" id="A0A1I4LWP1"/>
<name>A0A1I4LWP1_9ACTN</name>
<sequence length="63" mass="6597">ARALAALSGRLPEAFTADVAFKKPLYLPSTVALSTARADGGWDFGVRNARTGTEHLVGTVRPA</sequence>
<accession>A0A1I4LWP1</accession>
<gene>
    <name evidence="1" type="ORF">SAMN04488085_1271</name>
</gene>
<feature type="non-terminal residue" evidence="1">
    <location>
        <position position="1"/>
    </location>
</feature>
<evidence type="ECO:0000313" key="1">
    <source>
        <dbReference type="EMBL" id="SFL95431.1"/>
    </source>
</evidence>
<dbReference type="Proteomes" id="UP000199152">
    <property type="component" value="Unassembled WGS sequence"/>
</dbReference>
<dbReference type="Gene3D" id="3.10.129.10">
    <property type="entry name" value="Hotdog Thioesterase"/>
    <property type="match status" value="1"/>
</dbReference>
<dbReference type="EMBL" id="FOSW01000027">
    <property type="protein sequence ID" value="SFL95431.1"/>
    <property type="molecule type" value="Genomic_DNA"/>
</dbReference>
<dbReference type="InParanoid" id="A0A1I4LWP1"/>
<reference evidence="1 2" key="1">
    <citation type="submission" date="2016-10" db="EMBL/GenBank/DDBJ databases">
        <authorList>
            <person name="de Groot N.N."/>
        </authorList>
    </citation>
    <scope>NUCLEOTIDE SEQUENCE [LARGE SCALE GENOMIC DNA]</scope>
    <source>
        <strain evidence="1 2">DSM 45317</strain>
    </source>
</reference>
<evidence type="ECO:0008006" key="3">
    <source>
        <dbReference type="Google" id="ProtNLM"/>
    </source>
</evidence>
<organism evidence="1 2">
    <name type="scientific">Geodermatophilus ruber</name>
    <dbReference type="NCBI Taxonomy" id="504800"/>
    <lineage>
        <taxon>Bacteria</taxon>
        <taxon>Bacillati</taxon>
        <taxon>Actinomycetota</taxon>
        <taxon>Actinomycetes</taxon>
        <taxon>Geodermatophilales</taxon>
        <taxon>Geodermatophilaceae</taxon>
        <taxon>Geodermatophilus</taxon>
    </lineage>
</organism>
<protein>
    <recommendedName>
        <fullName evidence="3">MaoC like domain-containing protein</fullName>
    </recommendedName>
</protein>
<keyword evidence="2" id="KW-1185">Reference proteome</keyword>